<dbReference type="PROSITE" id="PS51257">
    <property type="entry name" value="PROKAR_LIPOPROTEIN"/>
    <property type="match status" value="1"/>
</dbReference>
<keyword evidence="1" id="KW-0812">Transmembrane</keyword>
<name>A0A1J4SA26_9BACT</name>
<dbReference type="Proteomes" id="UP000182278">
    <property type="component" value="Unassembled WGS sequence"/>
</dbReference>
<dbReference type="GO" id="GO:0030288">
    <property type="term" value="C:outer membrane-bounded periplasmic space"/>
    <property type="evidence" value="ECO:0007669"/>
    <property type="project" value="InterPro"/>
</dbReference>
<protein>
    <recommendedName>
        <fullName evidence="4">Curli production assembly/transport component CsgG</fullName>
    </recommendedName>
</protein>
<comment type="caution">
    <text evidence="2">The sequence shown here is derived from an EMBL/GenBank/DDBJ whole genome shotgun (WGS) entry which is preliminary data.</text>
</comment>
<keyword evidence="1" id="KW-0472">Membrane</keyword>
<evidence type="ECO:0000313" key="3">
    <source>
        <dbReference type="Proteomes" id="UP000182278"/>
    </source>
</evidence>
<dbReference type="Gene3D" id="3.40.50.10610">
    <property type="entry name" value="ABC-type transport auxiliary lipoprotein component"/>
    <property type="match status" value="1"/>
</dbReference>
<organism evidence="2 3">
    <name type="scientific">Candidatus Desantisbacteria bacterium CG1_02_38_46</name>
    <dbReference type="NCBI Taxonomy" id="1817893"/>
    <lineage>
        <taxon>Bacteria</taxon>
        <taxon>Candidatus Desantisiibacteriota</taxon>
    </lineage>
</organism>
<dbReference type="EMBL" id="MNUO01000108">
    <property type="protein sequence ID" value="OIN96191.1"/>
    <property type="molecule type" value="Genomic_DNA"/>
</dbReference>
<dbReference type="STRING" id="1817893.AUJ66_07075"/>
<gene>
    <name evidence="2" type="ORF">AUJ66_07075</name>
</gene>
<keyword evidence="1" id="KW-1133">Transmembrane helix</keyword>
<feature type="transmembrane region" description="Helical" evidence="1">
    <location>
        <begin position="6"/>
        <end position="29"/>
    </location>
</feature>
<evidence type="ECO:0000313" key="2">
    <source>
        <dbReference type="EMBL" id="OIN96191.1"/>
    </source>
</evidence>
<evidence type="ECO:0000256" key="1">
    <source>
        <dbReference type="SAM" id="Phobius"/>
    </source>
</evidence>
<sequence length="205" mass="22746">MKIREISWFYILIVVFLCFIAGCAPRMAVKPGYDFSKIKRIAVLNFDGERGSAVADIFILELMKKGFDVMERKKLESILKEQDLGVSGRVEPSTAKAIGRIFGVDAILTGSVIQYLPAQKRTVLFSLGDTVVIIPGLYVVERGDNYIIYLTDAEIGISARMIDVETGSIVWVASESYRGFSTDSTFQGVILSLVDSLRSVFPKKK</sequence>
<evidence type="ECO:0008006" key="4">
    <source>
        <dbReference type="Google" id="ProtNLM"/>
    </source>
</evidence>
<accession>A0A1J4SA26</accession>
<reference evidence="2 3" key="1">
    <citation type="journal article" date="2016" name="Environ. Microbiol.">
        <title>Genomic resolution of a cold subsurface aquifer community provides metabolic insights for novel microbes adapted to high CO concentrations.</title>
        <authorList>
            <person name="Probst A.J."/>
            <person name="Castelle C.J."/>
            <person name="Singh A."/>
            <person name="Brown C.T."/>
            <person name="Anantharaman K."/>
            <person name="Sharon I."/>
            <person name="Hug L.A."/>
            <person name="Burstein D."/>
            <person name="Emerson J.B."/>
            <person name="Thomas B.C."/>
            <person name="Banfield J.F."/>
        </authorList>
    </citation>
    <scope>NUCLEOTIDE SEQUENCE [LARGE SCALE GENOMIC DNA]</scope>
    <source>
        <strain evidence="2">CG1_02_38_46</strain>
    </source>
</reference>
<proteinExistence type="predicted"/>
<dbReference type="Pfam" id="PF03783">
    <property type="entry name" value="CsgG"/>
    <property type="match status" value="1"/>
</dbReference>
<dbReference type="AlphaFoldDB" id="A0A1J4SA26"/>
<dbReference type="InterPro" id="IPR005534">
    <property type="entry name" value="Curli_assmbl/transp-comp_CsgG"/>
</dbReference>